<dbReference type="OrthoDB" id="4540221at2"/>
<dbReference type="Proteomes" id="UP000233766">
    <property type="component" value="Unassembled WGS sequence"/>
</dbReference>
<comment type="caution">
    <text evidence="1">The sequence shown here is derived from an EMBL/GenBank/DDBJ whole genome shotgun (WGS) entry which is preliminary data.</text>
</comment>
<accession>A0A2N3VA65</accession>
<gene>
    <name evidence="1" type="ORF">ATK86_2864</name>
</gene>
<evidence type="ECO:0000313" key="1">
    <source>
        <dbReference type="EMBL" id="PKV78491.1"/>
    </source>
</evidence>
<keyword evidence="2" id="KW-1185">Reference proteome</keyword>
<proteinExistence type="predicted"/>
<sequence>MSDPLHTRVCLTGLNCSCPSISVFLVPEPLVLGGQMMHLLEQAPVAGRIPAPTPDAELIDLIQAVRTPLDTRGLARAQQVAFTGPRHDPPVAREVLHDHLIEEPAPWGLDVDDPAELTRLAMLPERRIGVRRIDDFQAHSIRQAMEAVYRHFAIDQRIPLVYHGFADPREGWFALRASAA</sequence>
<organism evidence="1 2">
    <name type="scientific">Nocardia fluminea</name>
    <dbReference type="NCBI Taxonomy" id="134984"/>
    <lineage>
        <taxon>Bacteria</taxon>
        <taxon>Bacillati</taxon>
        <taxon>Actinomycetota</taxon>
        <taxon>Actinomycetes</taxon>
        <taxon>Mycobacteriales</taxon>
        <taxon>Nocardiaceae</taxon>
        <taxon>Nocardia</taxon>
    </lineage>
</organism>
<dbReference type="RefSeq" id="WP_101464924.1">
    <property type="nucleotide sequence ID" value="NZ_JBFAAM010000004.1"/>
</dbReference>
<protein>
    <submittedName>
        <fullName evidence="1">Uncharacterized protein</fullName>
    </submittedName>
</protein>
<dbReference type="EMBL" id="PJMW01000002">
    <property type="protein sequence ID" value="PKV78491.1"/>
    <property type="molecule type" value="Genomic_DNA"/>
</dbReference>
<name>A0A2N3VA65_9NOCA</name>
<dbReference type="AlphaFoldDB" id="A0A2N3VA65"/>
<reference evidence="1 2" key="1">
    <citation type="submission" date="2017-12" db="EMBL/GenBank/DDBJ databases">
        <title>Sequencing the genomes of 1000 Actinobacteria strains.</title>
        <authorList>
            <person name="Klenk H.-P."/>
        </authorList>
    </citation>
    <scope>NUCLEOTIDE SEQUENCE [LARGE SCALE GENOMIC DNA]</scope>
    <source>
        <strain evidence="1 2">DSM 44489</strain>
    </source>
</reference>
<evidence type="ECO:0000313" key="2">
    <source>
        <dbReference type="Proteomes" id="UP000233766"/>
    </source>
</evidence>